<feature type="transmembrane region" description="Helical" evidence="1">
    <location>
        <begin position="127"/>
        <end position="146"/>
    </location>
</feature>
<keyword evidence="1" id="KW-0812">Transmembrane</keyword>
<keyword evidence="1" id="KW-0472">Membrane</keyword>
<organism evidence="2 3">
    <name type="scientific">Paenibacillus apii</name>
    <dbReference type="NCBI Taxonomy" id="1850370"/>
    <lineage>
        <taxon>Bacteria</taxon>
        <taxon>Bacillati</taxon>
        <taxon>Bacillota</taxon>
        <taxon>Bacilli</taxon>
        <taxon>Bacillales</taxon>
        <taxon>Paenibacillaceae</taxon>
        <taxon>Paenibacillus</taxon>
    </lineage>
</organism>
<dbReference type="AlphaFoldDB" id="A0A6M1PF61"/>
<feature type="transmembrane region" description="Helical" evidence="1">
    <location>
        <begin position="166"/>
        <end position="184"/>
    </location>
</feature>
<protein>
    <submittedName>
        <fullName evidence="2">Uncharacterized protein</fullName>
    </submittedName>
</protein>
<name>A0A6M1PF61_9BACL</name>
<dbReference type="EMBL" id="JAAKGU010000001">
    <property type="protein sequence ID" value="NGM80948.1"/>
    <property type="molecule type" value="Genomic_DNA"/>
</dbReference>
<feature type="transmembrane region" description="Helical" evidence="1">
    <location>
        <begin position="265"/>
        <end position="287"/>
    </location>
</feature>
<comment type="caution">
    <text evidence="2">The sequence shown here is derived from an EMBL/GenBank/DDBJ whole genome shotgun (WGS) entry which is preliminary data.</text>
</comment>
<feature type="transmembrane region" description="Helical" evidence="1">
    <location>
        <begin position="76"/>
        <end position="93"/>
    </location>
</feature>
<evidence type="ECO:0000313" key="3">
    <source>
        <dbReference type="Proteomes" id="UP000480151"/>
    </source>
</evidence>
<evidence type="ECO:0000256" key="1">
    <source>
        <dbReference type="SAM" id="Phobius"/>
    </source>
</evidence>
<gene>
    <name evidence="2" type="ORF">G5B47_00835</name>
</gene>
<sequence length="294" mass="32028">MNEGRSAMKNMREVTLLSVLIIAFAAIAAGAGLLIGGGPGEHAFMSVRGESVTLYGQGLYKNESVSMAAQAKGQDMVTLALGIPLLCISLIMTRRGSRNGHLLLTGTLGYFLYTYASYAFLSMYNPLFLVYTILFSASLFAFIFTLNVLQKERDRLFKNTLPARRIGIFLLFIGCSIGMLWLGKILRPDPVSGAPLGLEHYSTLVIQAMDLGVVVPLSIAAGILVLRRRTIGFLLASVMIVKGISLLTAISAMLGMMLYEGVNVSLAELVLFPCFTMWALYNFVLLLKHTRQPA</sequence>
<dbReference type="RefSeq" id="WP_165093361.1">
    <property type="nucleotide sequence ID" value="NZ_JAAKGU010000001.1"/>
</dbReference>
<feature type="transmembrane region" description="Helical" evidence="1">
    <location>
        <begin position="204"/>
        <end position="226"/>
    </location>
</feature>
<keyword evidence="3" id="KW-1185">Reference proteome</keyword>
<accession>A0A6M1PF61</accession>
<evidence type="ECO:0000313" key="2">
    <source>
        <dbReference type="EMBL" id="NGM80948.1"/>
    </source>
</evidence>
<proteinExistence type="predicted"/>
<feature type="transmembrane region" description="Helical" evidence="1">
    <location>
        <begin position="100"/>
        <end position="121"/>
    </location>
</feature>
<keyword evidence="1" id="KW-1133">Transmembrane helix</keyword>
<feature type="transmembrane region" description="Helical" evidence="1">
    <location>
        <begin position="233"/>
        <end position="259"/>
    </location>
</feature>
<dbReference type="Proteomes" id="UP000480151">
    <property type="component" value="Unassembled WGS sequence"/>
</dbReference>
<reference evidence="2 3" key="1">
    <citation type="submission" date="2020-02" db="EMBL/GenBank/DDBJ databases">
        <authorList>
            <person name="Gao J."/>
            <person name="Sun J."/>
        </authorList>
    </citation>
    <scope>NUCLEOTIDE SEQUENCE [LARGE SCALE GENOMIC DNA]</scope>
    <source>
        <strain evidence="2 3">7124</strain>
    </source>
</reference>